<dbReference type="EMBL" id="JACEIK010001177">
    <property type="protein sequence ID" value="MCD7466823.1"/>
    <property type="molecule type" value="Genomic_DNA"/>
</dbReference>
<sequence length="143" mass="16113">EKPRLARRDKFATLSELSMDAYDAHSKLHMELGDAKANRCGKLRDTDKGLHGELRDSSNYLHSEVHNAKRTSANVRSGLKTPYREIHHTLSGLREACYIHHTRESIFGVCIDDWDVNQSGGDLEEFSTKGNDCEVELVALGLF</sequence>
<keyword evidence="2" id="KW-1185">Reference proteome</keyword>
<protein>
    <submittedName>
        <fullName evidence="1">Uncharacterized protein</fullName>
    </submittedName>
</protein>
<evidence type="ECO:0000313" key="2">
    <source>
        <dbReference type="Proteomes" id="UP000823775"/>
    </source>
</evidence>
<gene>
    <name evidence="1" type="ORF">HAX54_003856</name>
</gene>
<accession>A0ABS8T6S9</accession>
<organism evidence="1 2">
    <name type="scientific">Datura stramonium</name>
    <name type="common">Jimsonweed</name>
    <name type="synonym">Common thornapple</name>
    <dbReference type="NCBI Taxonomy" id="4076"/>
    <lineage>
        <taxon>Eukaryota</taxon>
        <taxon>Viridiplantae</taxon>
        <taxon>Streptophyta</taxon>
        <taxon>Embryophyta</taxon>
        <taxon>Tracheophyta</taxon>
        <taxon>Spermatophyta</taxon>
        <taxon>Magnoliopsida</taxon>
        <taxon>eudicotyledons</taxon>
        <taxon>Gunneridae</taxon>
        <taxon>Pentapetalae</taxon>
        <taxon>asterids</taxon>
        <taxon>lamiids</taxon>
        <taxon>Solanales</taxon>
        <taxon>Solanaceae</taxon>
        <taxon>Solanoideae</taxon>
        <taxon>Datureae</taxon>
        <taxon>Datura</taxon>
    </lineage>
</organism>
<comment type="caution">
    <text evidence="1">The sequence shown here is derived from an EMBL/GenBank/DDBJ whole genome shotgun (WGS) entry which is preliminary data.</text>
</comment>
<feature type="non-terminal residue" evidence="1">
    <location>
        <position position="1"/>
    </location>
</feature>
<dbReference type="Proteomes" id="UP000823775">
    <property type="component" value="Unassembled WGS sequence"/>
</dbReference>
<evidence type="ECO:0000313" key="1">
    <source>
        <dbReference type="EMBL" id="MCD7466823.1"/>
    </source>
</evidence>
<reference evidence="1 2" key="1">
    <citation type="journal article" date="2021" name="BMC Genomics">
        <title>Datura genome reveals duplications of psychoactive alkaloid biosynthetic genes and high mutation rate following tissue culture.</title>
        <authorList>
            <person name="Rajewski A."/>
            <person name="Carter-House D."/>
            <person name="Stajich J."/>
            <person name="Litt A."/>
        </authorList>
    </citation>
    <scope>NUCLEOTIDE SEQUENCE [LARGE SCALE GENOMIC DNA]</scope>
    <source>
        <strain evidence="1">AR-01</strain>
    </source>
</reference>
<name>A0ABS8T6S9_DATST</name>
<proteinExistence type="predicted"/>